<reference evidence="2 3" key="1">
    <citation type="submission" date="2019-05" db="EMBL/GenBank/DDBJ databases">
        <title>Streptomyces sp. NEAU-C151, a novel actinomycete isolated from soil.</title>
        <authorList>
            <person name="Han L."/>
            <person name="Jiang H."/>
        </authorList>
    </citation>
    <scope>NUCLEOTIDE SEQUENCE [LARGE SCALE GENOMIC DNA]</scope>
    <source>
        <strain evidence="2 3">NEAU-C151</strain>
    </source>
</reference>
<sequence length="465" mass="45253">MATVSAPALALLDAGSFGSLWSLTMALTAMAVGGSVNAGSDVSGDTGSMGGPASLFGGGGGISPSMSGAADVVPLGVTLVGAVVLWIAFSWRLRQAQRRRFTAGELAVRAAGAGTAALFTLMIVAGLAKGSADMPASAMTGMGGTGGGRSAGGGGGGGGLAELFGGGSGGLGGLMGGGTGAQPTMTYHVGAGSAGFGAVLWVAVVLGVGVLISRRVRLPLGGALDGLRTGWGRSLSAVVRTVLVLAAVPLVVLAVVGAVVGGRAGSAAGAALLLAPNFLAVFLTLGVGSSWTAAAYPVRSEGGSNPLASLMGGMGGMDGTGAMGGGRQLDRTEHLRSPSAGGWPLWFAALTVTVLILLACAYRAARATHPGHKLPLLPYRGPLAGHFGMAERFGVVTAVVLGGAAWLVGASGHFGISMFGSEMGGMRAELSGSVLRTVLFGLLVGGLAGFGGSLLSAVRDVRGAR</sequence>
<feature type="transmembrane region" description="Helical" evidence="1">
    <location>
        <begin position="194"/>
        <end position="216"/>
    </location>
</feature>
<feature type="transmembrane region" description="Helical" evidence="1">
    <location>
        <begin position="434"/>
        <end position="458"/>
    </location>
</feature>
<dbReference type="InterPro" id="IPR047724">
    <property type="entry name" value="Streptophobe"/>
</dbReference>
<evidence type="ECO:0000313" key="3">
    <source>
        <dbReference type="Proteomes" id="UP000305906"/>
    </source>
</evidence>
<gene>
    <name evidence="2" type="ORF">FE633_24555</name>
</gene>
<feature type="transmembrane region" description="Helical" evidence="1">
    <location>
        <begin position="72"/>
        <end position="94"/>
    </location>
</feature>
<feature type="transmembrane region" description="Helical" evidence="1">
    <location>
        <begin position="345"/>
        <end position="365"/>
    </location>
</feature>
<dbReference type="EMBL" id="VBZC01000028">
    <property type="protein sequence ID" value="TLS43638.1"/>
    <property type="molecule type" value="Genomic_DNA"/>
</dbReference>
<feature type="transmembrane region" description="Helical" evidence="1">
    <location>
        <begin position="266"/>
        <end position="287"/>
    </location>
</feature>
<keyword evidence="1" id="KW-0472">Membrane</keyword>
<feature type="transmembrane region" description="Helical" evidence="1">
    <location>
        <begin position="106"/>
        <end position="128"/>
    </location>
</feature>
<feature type="transmembrane region" description="Helical" evidence="1">
    <location>
        <begin position="237"/>
        <end position="260"/>
    </location>
</feature>
<organism evidence="2 3">
    <name type="scientific">Streptomyces montanus</name>
    <dbReference type="NCBI Taxonomy" id="2580423"/>
    <lineage>
        <taxon>Bacteria</taxon>
        <taxon>Bacillati</taxon>
        <taxon>Actinomycetota</taxon>
        <taxon>Actinomycetes</taxon>
        <taxon>Kitasatosporales</taxon>
        <taxon>Streptomycetaceae</taxon>
        <taxon>Streptomyces</taxon>
    </lineage>
</organism>
<evidence type="ECO:0000256" key="1">
    <source>
        <dbReference type="SAM" id="Phobius"/>
    </source>
</evidence>
<dbReference type="Proteomes" id="UP000305906">
    <property type="component" value="Unassembled WGS sequence"/>
</dbReference>
<feature type="transmembrane region" description="Helical" evidence="1">
    <location>
        <begin position="393"/>
        <end position="414"/>
    </location>
</feature>
<evidence type="ECO:0000313" key="2">
    <source>
        <dbReference type="EMBL" id="TLS43638.1"/>
    </source>
</evidence>
<keyword evidence="1" id="KW-1133">Transmembrane helix</keyword>
<accession>A0A5R9FQ92</accession>
<proteinExistence type="predicted"/>
<comment type="caution">
    <text evidence="2">The sequence shown here is derived from an EMBL/GenBank/DDBJ whole genome shotgun (WGS) entry which is preliminary data.</text>
</comment>
<keyword evidence="3" id="KW-1185">Reference proteome</keyword>
<dbReference type="AlphaFoldDB" id="A0A5R9FQ92"/>
<protein>
    <submittedName>
        <fullName evidence="2">Uncharacterized protein</fullName>
    </submittedName>
</protein>
<keyword evidence="1" id="KW-0812">Transmembrane</keyword>
<name>A0A5R9FQ92_9ACTN</name>
<dbReference type="NCBIfam" id="NF038391">
    <property type="entry name" value="streptophobe"/>
    <property type="match status" value="1"/>
</dbReference>